<dbReference type="CDD" id="cd06261">
    <property type="entry name" value="TM_PBP2"/>
    <property type="match status" value="1"/>
</dbReference>
<dbReference type="SUPFAM" id="SSF161098">
    <property type="entry name" value="MetI-like"/>
    <property type="match status" value="1"/>
</dbReference>
<keyword evidence="6 7" id="KW-0472">Membrane</keyword>
<feature type="transmembrane region" description="Helical" evidence="7">
    <location>
        <begin position="191"/>
        <end position="213"/>
    </location>
</feature>
<feature type="transmembrane region" description="Helical" evidence="7">
    <location>
        <begin position="81"/>
        <end position="107"/>
    </location>
</feature>
<feature type="transmembrane region" description="Helical" evidence="7">
    <location>
        <begin position="151"/>
        <end position="170"/>
    </location>
</feature>
<feature type="transmembrane region" description="Helical" evidence="7">
    <location>
        <begin position="119"/>
        <end position="139"/>
    </location>
</feature>
<evidence type="ECO:0000256" key="2">
    <source>
        <dbReference type="ARBA" id="ARBA00022448"/>
    </source>
</evidence>
<comment type="subcellular location">
    <subcellularLocation>
        <location evidence="1 7">Cell membrane</location>
        <topology evidence="1 7">Multi-pass membrane protein</topology>
    </subcellularLocation>
</comment>
<reference evidence="8 9" key="1">
    <citation type="submission" date="2020-10" db="EMBL/GenBank/DDBJ databases">
        <title>Trueperella pecoris sp. nov. isolated from bovine and porcine specimens.</title>
        <authorList>
            <person name="Schoenecker L."/>
            <person name="Schnydrig P."/>
            <person name="Brodard I."/>
            <person name="Thomann A."/>
            <person name="Hemphill A."/>
            <person name="Rodriguez-Campos S."/>
            <person name="Perreten V."/>
            <person name="Jores J."/>
            <person name="Kittl S."/>
        </authorList>
    </citation>
    <scope>NUCLEOTIDE SEQUENCE [LARGE SCALE GENOMIC DNA]</scope>
    <source>
        <strain evidence="8 9">15A0121</strain>
    </source>
</reference>
<dbReference type="GO" id="GO:0005886">
    <property type="term" value="C:plasma membrane"/>
    <property type="evidence" value="ECO:0007669"/>
    <property type="project" value="UniProtKB-SubCell"/>
</dbReference>
<dbReference type="AlphaFoldDB" id="A0A7M1QU26"/>
<dbReference type="GO" id="GO:0055085">
    <property type="term" value="P:transmembrane transport"/>
    <property type="evidence" value="ECO:0007669"/>
    <property type="project" value="InterPro"/>
</dbReference>
<accession>A0A7M1QU26</accession>
<evidence type="ECO:0000313" key="8">
    <source>
        <dbReference type="EMBL" id="QOR45489.1"/>
    </source>
</evidence>
<keyword evidence="3" id="KW-1003">Cell membrane</keyword>
<dbReference type="RefSeq" id="WP_193326813.1">
    <property type="nucleotide sequence ID" value="NZ_CP053291.1"/>
</dbReference>
<evidence type="ECO:0000256" key="4">
    <source>
        <dbReference type="ARBA" id="ARBA00022692"/>
    </source>
</evidence>
<feature type="transmembrane region" description="Helical" evidence="7">
    <location>
        <begin position="21"/>
        <end position="46"/>
    </location>
</feature>
<gene>
    <name evidence="8" type="ORF">INS88_09565</name>
</gene>
<sequence length="285" mass="31387">MRDHTSHADARTGHNARRGRIGNVVLWIVIVPLLVLAVLPFILMVVSSLQHTTKLTFSVTPDALTFDNYVNLFTVQGFGSALLTSLSVVVIACVLNVIVCSLAGFGFAFKRFPGSEALFWLYLGTMMIPAQVTMIPMFIMFREMGILGSHFALAIPVVNAFGVFLIRQFMYSIPHSLLDAARIDGASDFRIFLTIIVPLIKPVLVALTVFTFLTTWNDFMWPLISLTSDDTRTVTLAVSQMTGAFETQYGMVMAGTTIAFLVPFLVYVVLQRQFVEGVTSTGIKG</sequence>
<dbReference type="Proteomes" id="UP000595053">
    <property type="component" value="Chromosome"/>
</dbReference>
<organism evidence="8 9">
    <name type="scientific">Trueperella pecoris</name>
    <dbReference type="NCBI Taxonomy" id="2733571"/>
    <lineage>
        <taxon>Bacteria</taxon>
        <taxon>Bacillati</taxon>
        <taxon>Actinomycetota</taxon>
        <taxon>Actinomycetes</taxon>
        <taxon>Actinomycetales</taxon>
        <taxon>Actinomycetaceae</taxon>
        <taxon>Trueperella</taxon>
    </lineage>
</organism>
<dbReference type="PROSITE" id="PS50928">
    <property type="entry name" value="ABC_TM1"/>
    <property type="match status" value="1"/>
</dbReference>
<keyword evidence="2 7" id="KW-0813">Transport</keyword>
<evidence type="ECO:0000256" key="3">
    <source>
        <dbReference type="ARBA" id="ARBA00022475"/>
    </source>
</evidence>
<evidence type="ECO:0000256" key="7">
    <source>
        <dbReference type="RuleBase" id="RU363032"/>
    </source>
</evidence>
<dbReference type="EMBL" id="CP063213">
    <property type="protein sequence ID" value="QOR45489.1"/>
    <property type="molecule type" value="Genomic_DNA"/>
</dbReference>
<dbReference type="PANTHER" id="PTHR43744:SF8">
    <property type="entry name" value="SN-GLYCEROL-3-PHOSPHATE TRANSPORT SYSTEM PERMEASE PROTEIN UGPE"/>
    <property type="match status" value="1"/>
</dbReference>
<keyword evidence="5 7" id="KW-1133">Transmembrane helix</keyword>
<evidence type="ECO:0000313" key="9">
    <source>
        <dbReference type="Proteomes" id="UP000595053"/>
    </source>
</evidence>
<keyword evidence="9" id="KW-1185">Reference proteome</keyword>
<protein>
    <submittedName>
        <fullName evidence="8">Carbohydrate ABC transporter permease</fullName>
    </submittedName>
</protein>
<dbReference type="Pfam" id="PF00528">
    <property type="entry name" value="BPD_transp_1"/>
    <property type="match status" value="1"/>
</dbReference>
<feature type="transmembrane region" description="Helical" evidence="7">
    <location>
        <begin position="249"/>
        <end position="270"/>
    </location>
</feature>
<evidence type="ECO:0000256" key="5">
    <source>
        <dbReference type="ARBA" id="ARBA00022989"/>
    </source>
</evidence>
<evidence type="ECO:0000256" key="6">
    <source>
        <dbReference type="ARBA" id="ARBA00023136"/>
    </source>
</evidence>
<proteinExistence type="inferred from homology"/>
<accession>A0A8A5U4R3</accession>
<evidence type="ECO:0000256" key="1">
    <source>
        <dbReference type="ARBA" id="ARBA00004651"/>
    </source>
</evidence>
<dbReference type="Gene3D" id="1.10.3720.10">
    <property type="entry name" value="MetI-like"/>
    <property type="match status" value="1"/>
</dbReference>
<comment type="similarity">
    <text evidence="7">Belongs to the binding-protein-dependent transport system permease family.</text>
</comment>
<dbReference type="InterPro" id="IPR035906">
    <property type="entry name" value="MetI-like_sf"/>
</dbReference>
<dbReference type="PANTHER" id="PTHR43744">
    <property type="entry name" value="ABC TRANSPORTER PERMEASE PROTEIN MG189-RELATED-RELATED"/>
    <property type="match status" value="1"/>
</dbReference>
<dbReference type="InterPro" id="IPR000515">
    <property type="entry name" value="MetI-like"/>
</dbReference>
<name>A0A7M1QU26_9ACTO</name>
<keyword evidence="4 7" id="KW-0812">Transmembrane</keyword>